<gene>
    <name evidence="1" type="ORF">METZ01_LOCUS127177</name>
</gene>
<reference evidence="1" key="1">
    <citation type="submission" date="2018-05" db="EMBL/GenBank/DDBJ databases">
        <authorList>
            <person name="Lanie J.A."/>
            <person name="Ng W.-L."/>
            <person name="Kazmierczak K.M."/>
            <person name="Andrzejewski T.M."/>
            <person name="Davidsen T.M."/>
            <person name="Wayne K.J."/>
            <person name="Tettelin H."/>
            <person name="Glass J.I."/>
            <person name="Rusch D."/>
            <person name="Podicherti R."/>
            <person name="Tsui H.-C.T."/>
            <person name="Winkler M.E."/>
        </authorList>
    </citation>
    <scope>NUCLEOTIDE SEQUENCE</scope>
</reference>
<accession>A0A381YCQ2</accession>
<dbReference type="EMBL" id="UINC01017824">
    <property type="protein sequence ID" value="SVA74323.1"/>
    <property type="molecule type" value="Genomic_DNA"/>
</dbReference>
<protein>
    <recommendedName>
        <fullName evidence="2">ABC-2 type transporter domain-containing protein</fullName>
    </recommendedName>
</protein>
<evidence type="ECO:0000313" key="1">
    <source>
        <dbReference type="EMBL" id="SVA74323.1"/>
    </source>
</evidence>
<organism evidence="1">
    <name type="scientific">marine metagenome</name>
    <dbReference type="NCBI Taxonomy" id="408172"/>
    <lineage>
        <taxon>unclassified sequences</taxon>
        <taxon>metagenomes</taxon>
        <taxon>ecological metagenomes</taxon>
    </lineage>
</organism>
<dbReference type="AlphaFoldDB" id="A0A381YCQ2"/>
<name>A0A381YCQ2_9ZZZZ</name>
<sequence length="64" mass="7298">MYFHSYIFSLSRAVLGLVARAPAVYMPFFKRILCEGIISAVFLRLEIQVFVPYLTLLTLLTGVQ</sequence>
<evidence type="ECO:0008006" key="2">
    <source>
        <dbReference type="Google" id="ProtNLM"/>
    </source>
</evidence>
<proteinExistence type="predicted"/>